<dbReference type="Pfam" id="PF00067">
    <property type="entry name" value="p450"/>
    <property type="match status" value="1"/>
</dbReference>
<feature type="signal peptide" evidence="10">
    <location>
        <begin position="1"/>
        <end position="25"/>
    </location>
</feature>
<evidence type="ECO:0000256" key="5">
    <source>
        <dbReference type="ARBA" id="ARBA00022857"/>
    </source>
</evidence>
<keyword evidence="7" id="KW-0408">Iron</keyword>
<dbReference type="InterPro" id="IPR002347">
    <property type="entry name" value="SDR_fam"/>
</dbReference>
<evidence type="ECO:0000256" key="9">
    <source>
        <dbReference type="SAM" id="MobiDB-lite"/>
    </source>
</evidence>
<evidence type="ECO:0000259" key="11">
    <source>
        <dbReference type="SMART" id="SM00822"/>
    </source>
</evidence>
<dbReference type="InterPro" id="IPR020904">
    <property type="entry name" value="Sc_DH/Rdtase_CS"/>
</dbReference>
<keyword evidence="8" id="KW-0503">Monooxygenase</keyword>
<keyword evidence="13" id="KW-1185">Reference proteome</keyword>
<dbReference type="SUPFAM" id="SSF48264">
    <property type="entry name" value="Cytochrome P450"/>
    <property type="match status" value="1"/>
</dbReference>
<dbReference type="EMBL" id="JAGPUO010000024">
    <property type="protein sequence ID" value="KAG5655985.1"/>
    <property type="molecule type" value="Genomic_DNA"/>
</dbReference>
<dbReference type="GO" id="GO:0004497">
    <property type="term" value="F:monooxygenase activity"/>
    <property type="evidence" value="ECO:0007669"/>
    <property type="project" value="UniProtKB-KW"/>
</dbReference>
<comment type="cofactor">
    <cofactor evidence="1">
        <name>heme</name>
        <dbReference type="ChEBI" id="CHEBI:30413"/>
    </cofactor>
</comment>
<dbReference type="PRINTS" id="PR00080">
    <property type="entry name" value="SDRFAMILY"/>
</dbReference>
<dbReference type="InterPro" id="IPR017972">
    <property type="entry name" value="Cyt_P450_CS"/>
</dbReference>
<accession>A0A9P7GV60</accession>
<evidence type="ECO:0000256" key="1">
    <source>
        <dbReference type="ARBA" id="ARBA00001971"/>
    </source>
</evidence>
<dbReference type="PANTHER" id="PTHR46300:SF7">
    <property type="entry name" value="P450, PUTATIVE (EUROFUNG)-RELATED"/>
    <property type="match status" value="1"/>
</dbReference>
<dbReference type="InterPro" id="IPR001128">
    <property type="entry name" value="Cyt_P450"/>
</dbReference>
<evidence type="ECO:0000256" key="2">
    <source>
        <dbReference type="ARBA" id="ARBA00010617"/>
    </source>
</evidence>
<feature type="domain" description="Ketoreductase" evidence="11">
    <location>
        <begin position="804"/>
        <end position="983"/>
    </location>
</feature>
<keyword evidence="3" id="KW-0349">Heme</keyword>
<dbReference type="Gene3D" id="1.10.630.10">
    <property type="entry name" value="Cytochrome P450"/>
    <property type="match status" value="1"/>
</dbReference>
<comment type="similarity">
    <text evidence="2">Belongs to the cytochrome P450 family.</text>
</comment>
<evidence type="ECO:0000256" key="6">
    <source>
        <dbReference type="ARBA" id="ARBA00023002"/>
    </source>
</evidence>
<dbReference type="InterPro" id="IPR036291">
    <property type="entry name" value="NAD(P)-bd_dom_sf"/>
</dbReference>
<dbReference type="PRINTS" id="PR00081">
    <property type="entry name" value="GDHRDH"/>
</dbReference>
<dbReference type="CDD" id="cd11065">
    <property type="entry name" value="CYP64-like"/>
    <property type="match status" value="1"/>
</dbReference>
<evidence type="ECO:0000256" key="3">
    <source>
        <dbReference type="ARBA" id="ARBA00022617"/>
    </source>
</evidence>
<feature type="region of interest" description="Disordered" evidence="9">
    <location>
        <begin position="498"/>
        <end position="564"/>
    </location>
</feature>
<dbReference type="SMART" id="SM00822">
    <property type="entry name" value="PKS_KR"/>
    <property type="match status" value="1"/>
</dbReference>
<dbReference type="Proteomes" id="UP000782241">
    <property type="component" value="Unassembled WGS sequence"/>
</dbReference>
<dbReference type="Pfam" id="PF13561">
    <property type="entry name" value="adh_short_C2"/>
    <property type="match status" value="1"/>
</dbReference>
<keyword evidence="5" id="KW-0521">NADP</keyword>
<dbReference type="PROSITE" id="PS00086">
    <property type="entry name" value="CYTOCHROME_P450"/>
    <property type="match status" value="1"/>
</dbReference>
<evidence type="ECO:0000256" key="8">
    <source>
        <dbReference type="ARBA" id="ARBA00023033"/>
    </source>
</evidence>
<evidence type="ECO:0000313" key="12">
    <source>
        <dbReference type="EMBL" id="KAG5655985.1"/>
    </source>
</evidence>
<dbReference type="InterPro" id="IPR050364">
    <property type="entry name" value="Cytochrome_P450_fung"/>
</dbReference>
<proteinExistence type="inferred from homology"/>
<evidence type="ECO:0000313" key="13">
    <source>
        <dbReference type="Proteomes" id="UP000782241"/>
    </source>
</evidence>
<dbReference type="PANTHER" id="PTHR46300">
    <property type="entry name" value="P450, PUTATIVE (EUROFUNG)-RELATED-RELATED"/>
    <property type="match status" value="1"/>
</dbReference>
<dbReference type="SUPFAM" id="SSF51735">
    <property type="entry name" value="NAD(P)-binding Rossmann-fold domains"/>
    <property type="match status" value="1"/>
</dbReference>
<feature type="chain" id="PRO_5040443617" description="Ketoreductase domain-containing protein" evidence="10">
    <location>
        <begin position="26"/>
        <end position="1047"/>
    </location>
</feature>
<dbReference type="GO" id="GO:0020037">
    <property type="term" value="F:heme binding"/>
    <property type="evidence" value="ECO:0007669"/>
    <property type="project" value="InterPro"/>
</dbReference>
<dbReference type="PROSITE" id="PS00061">
    <property type="entry name" value="ADH_SHORT"/>
    <property type="match status" value="1"/>
</dbReference>
<organism evidence="12 13">
    <name type="scientific">Fusarium avenaceum</name>
    <dbReference type="NCBI Taxonomy" id="40199"/>
    <lineage>
        <taxon>Eukaryota</taxon>
        <taxon>Fungi</taxon>
        <taxon>Dikarya</taxon>
        <taxon>Ascomycota</taxon>
        <taxon>Pezizomycotina</taxon>
        <taxon>Sordariomycetes</taxon>
        <taxon>Hypocreomycetidae</taxon>
        <taxon>Hypocreales</taxon>
        <taxon>Nectriaceae</taxon>
        <taxon>Fusarium</taxon>
        <taxon>Fusarium tricinctum species complex</taxon>
    </lineage>
</organism>
<keyword evidence="10" id="KW-0732">Signal</keyword>
<dbReference type="GO" id="GO:0016705">
    <property type="term" value="F:oxidoreductase activity, acting on paired donors, with incorporation or reduction of molecular oxygen"/>
    <property type="evidence" value="ECO:0007669"/>
    <property type="project" value="InterPro"/>
</dbReference>
<protein>
    <recommendedName>
        <fullName evidence="11">Ketoreductase domain-containing protein</fullName>
    </recommendedName>
</protein>
<dbReference type="FunFam" id="3.40.50.720:FF:000084">
    <property type="entry name" value="Short-chain dehydrogenase reductase"/>
    <property type="match status" value="1"/>
</dbReference>
<evidence type="ECO:0000256" key="10">
    <source>
        <dbReference type="SAM" id="SignalP"/>
    </source>
</evidence>
<comment type="caution">
    <text evidence="12">The sequence shown here is derived from an EMBL/GenBank/DDBJ whole genome shotgun (WGS) entry which is preliminary data.</text>
</comment>
<sequence length="1047" mass="112996">MADTSLFYASTLALLSYLLLKHIQQRSKGPLPPGPKGLPLLGNIRDLPPPGTLEWPHWQKHKEKYGPISSVSVLGQLFVVLHDKRAIMDLLETRALKSASRPKLVFAGDVVGYDSIMGMMPYNRTFRLHRKLTATQVSNKSIVRFEPIQELEVLRLLKRIHADPNSENLPDHLNQVSGSIMLRILYNYETDPSKNDPIVATANQVMEDFSQATSPGAWMVDLISWLRYIPEWMPGSGFKQVAKAFRENLQQGVERPYNYVREQMASGNDDVSYVAGLIKDVHRKIDPEEERVIQWTAASMMNAGTDTTSAMLLSVFAAMVIYPDVQKRAQAEIDRVVGDSRLPSLSDKQNLQYINSIAQEALRWHTLAPMGFPHMTTEDDNYKGYFIPKNTLLFPAAASLTHDPEVYHSPMEFKPERFSEPYNEPLPTDIVFGFGRRACPGRWIADQTMFLAIAQTLAVFDIKKALDEDGNEIDVVPTSNQFYTNISYSNLIMSSSKEAEHVANQSRQQPPAPAYQEESPSTSGEKLPSAENPFNFPAESSSLPTYSEASTSQRTPIAIPQESPTPTSPFLKAYAPALLGHGITKEAWAAFLDTISAFMTAKVGERAINHAGDVAKSVGQQPVNYVKNVGDHAKQVGKNIASNAKKGNILGAAFGIVGGAISIPVGAALGAVGTVVGLPGRTIAAAVRKPKTPAERAVAYVAVANRDWFNKRGLHASLVNTEQLSEVVGVSVKALLESSSEGEKSAGPLGPLSALSDHIAHLEVNGPGVVDIGVESWWPIFTAMAPSSQAVSSYLASLFSLAGKVAVVTGGSSGIGREMAIALGRAGCRIVLVARRPKPLQDTIDHLADLHVTAEAIVADLADQVSVRDAIHAIKTNAGTPDILINAAGVNYRPHMNDLSQGAWDETIAVNLTAPFTLGQAFGPEMAKKGWGRIINIISQQTFRAFGNSGAYGASKAGLLGLTRSQAEAWSRHGVLCNAIAPGLVDTPLARVAFDDPAKAEAHAARTMIGRNGVPKDFAGVAVYLASDASAAVTGQTIFVDGGYSCT</sequence>
<feature type="compositionally biased region" description="Polar residues" evidence="9">
    <location>
        <begin position="538"/>
        <end position="555"/>
    </location>
</feature>
<evidence type="ECO:0000256" key="7">
    <source>
        <dbReference type="ARBA" id="ARBA00023004"/>
    </source>
</evidence>
<keyword evidence="6" id="KW-0560">Oxidoreductase</keyword>
<dbReference type="Gene3D" id="3.40.50.720">
    <property type="entry name" value="NAD(P)-binding Rossmann-like Domain"/>
    <property type="match status" value="1"/>
</dbReference>
<dbReference type="InterPro" id="IPR036396">
    <property type="entry name" value="Cyt_P450_sf"/>
</dbReference>
<reference evidence="12" key="1">
    <citation type="submission" date="2021-04" db="EMBL/GenBank/DDBJ databases">
        <title>Draft genome of Fusarium avenaceum strain F156N33, isolated from an atmospheric sample in Virginia.</title>
        <authorList>
            <person name="Yang S."/>
            <person name="Vinatzer B.A."/>
            <person name="Coleman J."/>
        </authorList>
    </citation>
    <scope>NUCLEOTIDE SEQUENCE</scope>
    <source>
        <strain evidence="12">F156N33</strain>
    </source>
</reference>
<dbReference type="AlphaFoldDB" id="A0A9P7GV60"/>
<evidence type="ECO:0000256" key="4">
    <source>
        <dbReference type="ARBA" id="ARBA00022723"/>
    </source>
</evidence>
<name>A0A9P7GV60_9HYPO</name>
<keyword evidence="4" id="KW-0479">Metal-binding</keyword>
<dbReference type="GO" id="GO:0005506">
    <property type="term" value="F:iron ion binding"/>
    <property type="evidence" value="ECO:0007669"/>
    <property type="project" value="InterPro"/>
</dbReference>
<dbReference type="InterPro" id="IPR057326">
    <property type="entry name" value="KR_dom"/>
</dbReference>
<gene>
    <name evidence="12" type="ORF">KAF25_001555</name>
</gene>